<dbReference type="SUPFAM" id="SSF48371">
    <property type="entry name" value="ARM repeat"/>
    <property type="match status" value="1"/>
</dbReference>
<dbReference type="EC" id="2.3.2.27" evidence="5"/>
<reference evidence="7 8" key="1">
    <citation type="submission" date="2024-01" db="EMBL/GenBank/DDBJ databases">
        <title>The genomes of 5 underutilized Papilionoideae crops provide insights into root nodulation and disease resistanc.</title>
        <authorList>
            <person name="Yuan L."/>
        </authorList>
    </citation>
    <scope>NUCLEOTIDE SEQUENCE [LARGE SCALE GENOMIC DNA]</scope>
    <source>
        <strain evidence="7">ZHUSHIDOU_FW_LH</strain>
        <tissue evidence="7">Leaf</tissue>
    </source>
</reference>
<dbReference type="CDD" id="cd16664">
    <property type="entry name" value="RING-Ubox_PUB"/>
    <property type="match status" value="1"/>
</dbReference>
<gene>
    <name evidence="7" type="ORF">RIF29_04495</name>
</gene>
<dbReference type="SMART" id="SM00504">
    <property type="entry name" value="Ubox"/>
    <property type="match status" value="1"/>
</dbReference>
<keyword evidence="4 5" id="KW-0833">Ubl conjugation pathway</keyword>
<evidence type="ECO:0000313" key="7">
    <source>
        <dbReference type="EMBL" id="KAK7290226.1"/>
    </source>
</evidence>
<comment type="catalytic activity">
    <reaction evidence="1 5">
        <text>S-ubiquitinyl-[E2 ubiquitin-conjugating enzyme]-L-cysteine + [acceptor protein]-L-lysine = [E2 ubiquitin-conjugating enzyme]-L-cysteine + N(6)-ubiquitinyl-[acceptor protein]-L-lysine.</text>
        <dbReference type="EC" id="2.3.2.27"/>
    </reaction>
</comment>
<feature type="domain" description="U-box" evidence="6">
    <location>
        <begin position="34"/>
        <end position="108"/>
    </location>
</feature>
<dbReference type="PANTHER" id="PTHR22849">
    <property type="entry name" value="WDSAM1 PROTEIN"/>
    <property type="match status" value="1"/>
</dbReference>
<keyword evidence="3 5" id="KW-0808">Transferase</keyword>
<dbReference type="GO" id="GO:0016567">
    <property type="term" value="P:protein ubiquitination"/>
    <property type="evidence" value="ECO:0007669"/>
    <property type="project" value="UniProtKB-UniRule"/>
</dbReference>
<dbReference type="GO" id="GO:0061630">
    <property type="term" value="F:ubiquitin protein ligase activity"/>
    <property type="evidence" value="ECO:0007669"/>
    <property type="project" value="UniProtKB-UniRule"/>
</dbReference>
<dbReference type="PROSITE" id="PS51698">
    <property type="entry name" value="U_BOX"/>
    <property type="match status" value="1"/>
</dbReference>
<dbReference type="Pfam" id="PF04564">
    <property type="entry name" value="U-box"/>
    <property type="match status" value="1"/>
</dbReference>
<evidence type="ECO:0000256" key="4">
    <source>
        <dbReference type="ARBA" id="ARBA00022786"/>
    </source>
</evidence>
<evidence type="ECO:0000256" key="1">
    <source>
        <dbReference type="ARBA" id="ARBA00000900"/>
    </source>
</evidence>
<evidence type="ECO:0000256" key="2">
    <source>
        <dbReference type="ARBA" id="ARBA00004906"/>
    </source>
</evidence>
<dbReference type="AlphaFoldDB" id="A0AAN9P9V3"/>
<dbReference type="EMBL" id="JAYWIO010000001">
    <property type="protein sequence ID" value="KAK7290226.1"/>
    <property type="molecule type" value="Genomic_DNA"/>
</dbReference>
<dbReference type="InterPro" id="IPR003613">
    <property type="entry name" value="Ubox_domain"/>
</dbReference>
<evidence type="ECO:0000259" key="6">
    <source>
        <dbReference type="PROSITE" id="PS51698"/>
    </source>
</evidence>
<comment type="caution">
    <text evidence="7">The sequence shown here is derived from an EMBL/GenBank/DDBJ whole genome shotgun (WGS) entry which is preliminary data.</text>
</comment>
<comment type="pathway">
    <text evidence="2 5">Protein modification; protein ubiquitination.</text>
</comment>
<evidence type="ECO:0000256" key="3">
    <source>
        <dbReference type="ARBA" id="ARBA00022679"/>
    </source>
</evidence>
<dbReference type="Gene3D" id="1.25.10.10">
    <property type="entry name" value="Leucine-rich Repeat Variant"/>
    <property type="match status" value="1"/>
</dbReference>
<protein>
    <recommendedName>
        <fullName evidence="5 6">U-box domain-containing protein</fullName>
        <ecNumber evidence="5">2.3.2.27</ecNumber>
    </recommendedName>
    <alternativeName>
        <fullName evidence="5">RING-type E3 ubiquitin transferase PUB</fullName>
    </alternativeName>
</protein>
<organism evidence="7 8">
    <name type="scientific">Crotalaria pallida</name>
    <name type="common">Smooth rattlebox</name>
    <name type="synonym">Crotalaria striata</name>
    <dbReference type="NCBI Taxonomy" id="3830"/>
    <lineage>
        <taxon>Eukaryota</taxon>
        <taxon>Viridiplantae</taxon>
        <taxon>Streptophyta</taxon>
        <taxon>Embryophyta</taxon>
        <taxon>Tracheophyta</taxon>
        <taxon>Spermatophyta</taxon>
        <taxon>Magnoliopsida</taxon>
        <taxon>eudicotyledons</taxon>
        <taxon>Gunneridae</taxon>
        <taxon>Pentapetalae</taxon>
        <taxon>rosids</taxon>
        <taxon>fabids</taxon>
        <taxon>Fabales</taxon>
        <taxon>Fabaceae</taxon>
        <taxon>Papilionoideae</taxon>
        <taxon>50 kb inversion clade</taxon>
        <taxon>genistoids sensu lato</taxon>
        <taxon>core genistoids</taxon>
        <taxon>Crotalarieae</taxon>
        <taxon>Crotalaria</taxon>
    </lineage>
</organism>
<evidence type="ECO:0000256" key="5">
    <source>
        <dbReference type="RuleBase" id="RU369093"/>
    </source>
</evidence>
<dbReference type="Pfam" id="PF25598">
    <property type="entry name" value="ARM_PUB"/>
    <property type="match status" value="1"/>
</dbReference>
<dbReference type="InterPro" id="IPR011989">
    <property type="entry name" value="ARM-like"/>
</dbReference>
<comment type="function">
    <text evidence="5">Functions as an E3 ubiquitin ligase.</text>
</comment>
<dbReference type="InterPro" id="IPR013083">
    <property type="entry name" value="Znf_RING/FYVE/PHD"/>
</dbReference>
<dbReference type="Proteomes" id="UP001372338">
    <property type="component" value="Unassembled WGS sequence"/>
</dbReference>
<dbReference type="InterPro" id="IPR045210">
    <property type="entry name" value="RING-Ubox_PUB"/>
</dbReference>
<dbReference type="PANTHER" id="PTHR22849:SF139">
    <property type="entry name" value="U-BOX DOMAIN-CONTAINING PROTEIN"/>
    <property type="match status" value="1"/>
</dbReference>
<sequence length="438" mass="48747">MVLSWTRRNVFRRATKGKKQVPGGDNNLEAEEVVIPNHFKCPVSLELMNDPVTLSTGITYDRESIEKWIVSGNKTCPVTNQVLTNFDMIPNHAIRKMIQDWCVENSSYGIQRIPTPRIPLSSNQVKDTCNRLTVASQHVNETRCQVLVGKIKVWGRESERNKRCMVENGVGVVLANAFDSFSSVSFEKHVVVLEEILEVLTWVVPLSEEGKLKLGSLASLNCMARFLHGNDLGARQNAALLLREVSVDALEKSEGDVIEALVKLVKEPIGTIATKACLVTIFQLVSLAKNKEAIAQRFVELDLVSLLIETIVDAERGVCEKALGVLDCLCDCKEGKEIAKGNALTLPLVIKKILRVSHLASNFAVSILWKICDKKEEGVLIEVLQVGAFQKLLVMLQVGCDDNTREKATELLKLLNGFRSRVECVDSSMDFKYLKKPF</sequence>
<dbReference type="InterPro" id="IPR058678">
    <property type="entry name" value="ARM_PUB"/>
</dbReference>
<dbReference type="InterPro" id="IPR045185">
    <property type="entry name" value="PUB22/23/24-like"/>
</dbReference>
<proteinExistence type="predicted"/>
<evidence type="ECO:0000313" key="8">
    <source>
        <dbReference type="Proteomes" id="UP001372338"/>
    </source>
</evidence>
<dbReference type="FunFam" id="3.30.40.10:FF:000437">
    <property type="entry name" value="RING-type E3 ubiquitin transferase"/>
    <property type="match status" value="1"/>
</dbReference>
<dbReference type="InterPro" id="IPR016024">
    <property type="entry name" value="ARM-type_fold"/>
</dbReference>
<dbReference type="GO" id="GO:0006952">
    <property type="term" value="P:defense response"/>
    <property type="evidence" value="ECO:0007669"/>
    <property type="project" value="UniProtKB-ARBA"/>
</dbReference>
<dbReference type="SUPFAM" id="SSF57850">
    <property type="entry name" value="RING/U-box"/>
    <property type="match status" value="1"/>
</dbReference>
<dbReference type="Gene3D" id="3.30.40.10">
    <property type="entry name" value="Zinc/RING finger domain, C3HC4 (zinc finger)"/>
    <property type="match status" value="1"/>
</dbReference>
<keyword evidence="8" id="KW-1185">Reference proteome</keyword>
<name>A0AAN9P9V3_CROPI</name>
<accession>A0AAN9P9V3</accession>